<evidence type="ECO:0000256" key="1">
    <source>
        <dbReference type="ARBA" id="ARBA00004141"/>
    </source>
</evidence>
<evidence type="ECO:0000256" key="3">
    <source>
        <dbReference type="ARBA" id="ARBA00022989"/>
    </source>
</evidence>
<dbReference type="OrthoDB" id="6400719at2"/>
<feature type="transmembrane region" description="Helical" evidence="5">
    <location>
        <begin position="68"/>
        <end position="86"/>
    </location>
</feature>
<sequence>MENQTVNEGKTMAIISYIWWIGLIIAYFMNNNTKNSFTGFHIRQSVGINLLSLAAGIISSYINGTVGMIISLGAFVFWIIALIGAIQGEEKKIPLLGDLFQDWFKGIA</sequence>
<organism evidence="6 7">
    <name type="scientific">Lutibacter oricola</name>
    <dbReference type="NCBI Taxonomy" id="762486"/>
    <lineage>
        <taxon>Bacteria</taxon>
        <taxon>Pseudomonadati</taxon>
        <taxon>Bacteroidota</taxon>
        <taxon>Flavobacteriia</taxon>
        <taxon>Flavobacteriales</taxon>
        <taxon>Flavobacteriaceae</taxon>
        <taxon>Lutibacter</taxon>
    </lineage>
</organism>
<evidence type="ECO:0000313" key="6">
    <source>
        <dbReference type="EMBL" id="SDW76512.1"/>
    </source>
</evidence>
<dbReference type="Proteomes" id="UP000199595">
    <property type="component" value="Unassembled WGS sequence"/>
</dbReference>
<keyword evidence="7" id="KW-1185">Reference proteome</keyword>
<evidence type="ECO:0000256" key="4">
    <source>
        <dbReference type="ARBA" id="ARBA00023136"/>
    </source>
</evidence>
<protein>
    <submittedName>
        <fullName evidence="6">Uncharacterized membrane protein</fullName>
    </submittedName>
</protein>
<dbReference type="AlphaFoldDB" id="A0A1H2W781"/>
<dbReference type="InterPro" id="IPR019109">
    <property type="entry name" value="MamF_MmsF"/>
</dbReference>
<accession>A0A1H2W781</accession>
<evidence type="ECO:0000256" key="5">
    <source>
        <dbReference type="SAM" id="Phobius"/>
    </source>
</evidence>
<dbReference type="Pfam" id="PF09685">
    <property type="entry name" value="MamF_MmsF"/>
    <property type="match status" value="1"/>
</dbReference>
<feature type="transmembrane region" description="Helical" evidence="5">
    <location>
        <begin position="42"/>
        <end position="62"/>
    </location>
</feature>
<dbReference type="RefSeq" id="WP_090120766.1">
    <property type="nucleotide sequence ID" value="NZ_FNNJ01000002.1"/>
</dbReference>
<dbReference type="EMBL" id="FNNJ01000002">
    <property type="protein sequence ID" value="SDW76512.1"/>
    <property type="molecule type" value="Genomic_DNA"/>
</dbReference>
<reference evidence="6 7" key="1">
    <citation type="submission" date="2016-10" db="EMBL/GenBank/DDBJ databases">
        <authorList>
            <person name="de Groot N.N."/>
        </authorList>
    </citation>
    <scope>NUCLEOTIDE SEQUENCE [LARGE SCALE GENOMIC DNA]</scope>
    <source>
        <strain evidence="6 7">DSM 24956</strain>
    </source>
</reference>
<feature type="transmembrane region" description="Helical" evidence="5">
    <location>
        <begin position="12"/>
        <end position="30"/>
    </location>
</feature>
<gene>
    <name evidence="6" type="ORF">SAMN05444411_102129</name>
</gene>
<dbReference type="STRING" id="762486.SAMN05444411_102129"/>
<proteinExistence type="predicted"/>
<evidence type="ECO:0000256" key="2">
    <source>
        <dbReference type="ARBA" id="ARBA00022692"/>
    </source>
</evidence>
<name>A0A1H2W781_9FLAO</name>
<comment type="subcellular location">
    <subcellularLocation>
        <location evidence="1">Membrane</location>
        <topology evidence="1">Multi-pass membrane protein</topology>
    </subcellularLocation>
</comment>
<evidence type="ECO:0000313" key="7">
    <source>
        <dbReference type="Proteomes" id="UP000199595"/>
    </source>
</evidence>
<keyword evidence="3 5" id="KW-1133">Transmembrane helix</keyword>
<keyword evidence="4 5" id="KW-0472">Membrane</keyword>
<keyword evidence="2 5" id="KW-0812">Transmembrane</keyword>